<dbReference type="InterPro" id="IPR003877">
    <property type="entry name" value="SPRY_dom"/>
</dbReference>
<evidence type="ECO:0000259" key="2">
    <source>
        <dbReference type="SMART" id="SM00449"/>
    </source>
</evidence>
<dbReference type="CDD" id="cd12885">
    <property type="entry name" value="SPRY_RanBP_like"/>
    <property type="match status" value="1"/>
</dbReference>
<dbReference type="OrthoDB" id="258495at2759"/>
<dbReference type="EMBL" id="CAJVPJ010001412">
    <property type="protein sequence ID" value="CAG8590249.1"/>
    <property type="molecule type" value="Genomic_DNA"/>
</dbReference>
<protein>
    <submittedName>
        <fullName evidence="3">2493_t:CDS:1</fullName>
    </submittedName>
</protein>
<dbReference type="Gene3D" id="2.60.120.920">
    <property type="match status" value="1"/>
</dbReference>
<proteinExistence type="predicted"/>
<evidence type="ECO:0000256" key="1">
    <source>
        <dbReference type="SAM" id="SignalP"/>
    </source>
</evidence>
<dbReference type="SUPFAM" id="SSF49899">
    <property type="entry name" value="Concanavalin A-like lectins/glucanases"/>
    <property type="match status" value="1"/>
</dbReference>
<keyword evidence="4" id="KW-1185">Reference proteome</keyword>
<keyword evidence="1" id="KW-0732">Signal</keyword>
<feature type="domain" description="SPRY" evidence="2">
    <location>
        <begin position="137"/>
        <end position="247"/>
    </location>
</feature>
<dbReference type="SMART" id="SM00449">
    <property type="entry name" value="SPRY"/>
    <property type="match status" value="1"/>
</dbReference>
<name>A0A9N9C8K9_9GLOM</name>
<sequence length="259" mass="28260">SALVLFVLVVILLIACCPCLACVLRKIPTYSDVKQLLCYWTDGAPAAPENKTPALDYQVIPEQRSVTVDEGNVFRFNDENDTIVRLKSSFPIPQLPTANNESPNLDSVAVQMSEDTTAPSGTGENSHVCISVDNESNNASYFEVTVLSNRENTVMTIGLTINPQQSSEGENEHFVYCSDGSTHGPNTNWGVNDTVGCGYDCNTGCVYFTKNGRRLNIDSKVPSQDTRFPTIRATGPCSVKVNFGVDKNMEAVEKEDENS</sequence>
<reference evidence="3" key="1">
    <citation type="submission" date="2021-06" db="EMBL/GenBank/DDBJ databases">
        <authorList>
            <person name="Kallberg Y."/>
            <person name="Tangrot J."/>
            <person name="Rosling A."/>
        </authorList>
    </citation>
    <scope>NUCLEOTIDE SEQUENCE</scope>
    <source>
        <strain evidence="3">IA702</strain>
    </source>
</reference>
<dbReference type="Pfam" id="PF00622">
    <property type="entry name" value="SPRY"/>
    <property type="match status" value="1"/>
</dbReference>
<feature type="chain" id="PRO_5040281556" evidence="1">
    <location>
        <begin position="22"/>
        <end position="259"/>
    </location>
</feature>
<gene>
    <name evidence="3" type="ORF">POCULU_LOCUS6936</name>
</gene>
<evidence type="ECO:0000313" key="4">
    <source>
        <dbReference type="Proteomes" id="UP000789572"/>
    </source>
</evidence>
<dbReference type="Proteomes" id="UP000789572">
    <property type="component" value="Unassembled WGS sequence"/>
</dbReference>
<dbReference type="InterPro" id="IPR043136">
    <property type="entry name" value="B30.2/SPRY_sf"/>
</dbReference>
<dbReference type="InterPro" id="IPR044736">
    <property type="entry name" value="Gid1/RanBPM/SPLA_SPRY"/>
</dbReference>
<dbReference type="AlphaFoldDB" id="A0A9N9C8K9"/>
<dbReference type="InterPro" id="IPR013320">
    <property type="entry name" value="ConA-like_dom_sf"/>
</dbReference>
<evidence type="ECO:0000313" key="3">
    <source>
        <dbReference type="EMBL" id="CAG8590249.1"/>
    </source>
</evidence>
<comment type="caution">
    <text evidence="3">The sequence shown here is derived from an EMBL/GenBank/DDBJ whole genome shotgun (WGS) entry which is preliminary data.</text>
</comment>
<feature type="non-terminal residue" evidence="3">
    <location>
        <position position="1"/>
    </location>
</feature>
<organism evidence="3 4">
    <name type="scientific">Paraglomus occultum</name>
    <dbReference type="NCBI Taxonomy" id="144539"/>
    <lineage>
        <taxon>Eukaryota</taxon>
        <taxon>Fungi</taxon>
        <taxon>Fungi incertae sedis</taxon>
        <taxon>Mucoromycota</taxon>
        <taxon>Glomeromycotina</taxon>
        <taxon>Glomeromycetes</taxon>
        <taxon>Paraglomerales</taxon>
        <taxon>Paraglomeraceae</taxon>
        <taxon>Paraglomus</taxon>
    </lineage>
</organism>
<feature type="signal peptide" evidence="1">
    <location>
        <begin position="1"/>
        <end position="21"/>
    </location>
</feature>
<accession>A0A9N9C8K9</accession>